<proteinExistence type="predicted"/>
<dbReference type="EMBL" id="LT629708">
    <property type="protein sequence ID" value="SDO31284.1"/>
    <property type="molecule type" value="Genomic_DNA"/>
</dbReference>
<evidence type="ECO:0000313" key="2">
    <source>
        <dbReference type="EMBL" id="SDO31284.1"/>
    </source>
</evidence>
<reference evidence="1 3" key="1">
    <citation type="submission" date="2016-08" db="EMBL/GenBank/DDBJ databases">
        <title>Draft genome sequence of the type strain of Pseudomonas extremorientalis LMG 19695T isolated from drinking water reservoir.</title>
        <authorList>
            <person name="Tambong J.T."/>
        </authorList>
    </citation>
    <scope>NUCLEOTIDE SEQUENCE [LARGE SCALE GENOMIC DNA]</scope>
    <source>
        <strain evidence="1 3">LMG 19695</strain>
    </source>
</reference>
<dbReference type="Proteomes" id="UP000182654">
    <property type="component" value="Chromosome I"/>
</dbReference>
<dbReference type="EMBL" id="MDGK01000042">
    <property type="protein sequence ID" value="OIN07404.1"/>
    <property type="molecule type" value="Genomic_DNA"/>
</dbReference>
<evidence type="ECO:0000313" key="1">
    <source>
        <dbReference type="EMBL" id="OIN07404.1"/>
    </source>
</evidence>
<accession>A0A1H0IIK6</accession>
<gene>
    <name evidence="1" type="ORF">BFN10_17360</name>
    <name evidence="2" type="ORF">SAMN04490184_0241</name>
</gene>
<name>A0A1H0IIK6_9PSED</name>
<dbReference type="AlphaFoldDB" id="A0A1H0IIK6"/>
<organism evidence="1 3">
    <name type="scientific">Pseudomonas extremorientalis</name>
    <dbReference type="NCBI Taxonomy" id="169669"/>
    <lineage>
        <taxon>Bacteria</taxon>
        <taxon>Pseudomonadati</taxon>
        <taxon>Pseudomonadota</taxon>
        <taxon>Gammaproteobacteria</taxon>
        <taxon>Pseudomonadales</taxon>
        <taxon>Pseudomonadaceae</taxon>
        <taxon>Pseudomonas</taxon>
    </lineage>
</organism>
<protein>
    <submittedName>
        <fullName evidence="1">Uncharacterized protein</fullName>
    </submittedName>
</protein>
<dbReference type="RefSeq" id="WP_071490718.1">
    <property type="nucleotide sequence ID" value="NZ_CP089519.1"/>
</dbReference>
<keyword evidence="4" id="KW-1185">Reference proteome</keyword>
<evidence type="ECO:0000313" key="3">
    <source>
        <dbReference type="Proteomes" id="UP000181686"/>
    </source>
</evidence>
<dbReference type="Proteomes" id="UP000181686">
    <property type="component" value="Unassembled WGS sequence"/>
</dbReference>
<sequence>MKTQKIPAIIDNQKTEVTVKYDTSKLIMVFSEADNFKTIYEGIDMYVCLAKIRADFPHITFLCKGAKINVKPSRMASQMSAGLVAYEMTLGRQASNEDLVHLFDYEEENLTSNPQEQIDFFKKWLESLRAQDYEKFN</sequence>
<reference evidence="2 4" key="2">
    <citation type="submission" date="2016-10" db="EMBL/GenBank/DDBJ databases">
        <authorList>
            <person name="Varghese N."/>
            <person name="Submissions S."/>
        </authorList>
    </citation>
    <scope>NUCLEOTIDE SEQUENCE [LARGE SCALE GENOMIC DNA]</scope>
    <source>
        <strain evidence="2 4">BS2774</strain>
    </source>
</reference>
<evidence type="ECO:0000313" key="4">
    <source>
        <dbReference type="Proteomes" id="UP000182654"/>
    </source>
</evidence>